<protein>
    <submittedName>
        <fullName evidence="7">Acetylornithine aminotransferase</fullName>
        <ecNumber evidence="7">2.6.1.11</ecNumber>
    </submittedName>
</protein>
<name>A0A3B1D0N5_9ZZZZ</name>
<dbReference type="CDD" id="cd00610">
    <property type="entry name" value="OAT_like"/>
    <property type="match status" value="1"/>
</dbReference>
<evidence type="ECO:0000313" key="7">
    <source>
        <dbReference type="EMBL" id="VAX22287.1"/>
    </source>
</evidence>
<evidence type="ECO:0000256" key="5">
    <source>
        <dbReference type="ARBA" id="ARBA00022679"/>
    </source>
</evidence>
<evidence type="ECO:0000256" key="4">
    <source>
        <dbReference type="ARBA" id="ARBA00022605"/>
    </source>
</evidence>
<dbReference type="SUPFAM" id="SSF53383">
    <property type="entry name" value="PLP-dependent transferases"/>
    <property type="match status" value="1"/>
</dbReference>
<reference evidence="7" key="1">
    <citation type="submission" date="2018-06" db="EMBL/GenBank/DDBJ databases">
        <authorList>
            <person name="Zhirakovskaya E."/>
        </authorList>
    </citation>
    <scope>NUCLEOTIDE SEQUENCE</scope>
</reference>
<dbReference type="Pfam" id="PF00202">
    <property type="entry name" value="Aminotran_3"/>
    <property type="match status" value="1"/>
</dbReference>
<evidence type="ECO:0000256" key="6">
    <source>
        <dbReference type="ARBA" id="ARBA00022898"/>
    </source>
</evidence>
<dbReference type="PANTHER" id="PTHR11986">
    <property type="entry name" value="AMINOTRANSFERASE CLASS III"/>
    <property type="match status" value="1"/>
</dbReference>
<dbReference type="FunFam" id="3.40.640.10:FF:000004">
    <property type="entry name" value="Acetylornithine aminotransferase"/>
    <property type="match status" value="1"/>
</dbReference>
<dbReference type="PIRSF" id="PIRSF000521">
    <property type="entry name" value="Transaminase_4ab_Lys_Orn"/>
    <property type="match status" value="1"/>
</dbReference>
<evidence type="ECO:0000256" key="3">
    <source>
        <dbReference type="ARBA" id="ARBA00022576"/>
    </source>
</evidence>
<dbReference type="InterPro" id="IPR015421">
    <property type="entry name" value="PyrdxlP-dep_Trfase_major"/>
</dbReference>
<accession>A0A3B1D0N5</accession>
<keyword evidence="4" id="KW-0028">Amino-acid biosynthesis</keyword>
<dbReference type="InterPro" id="IPR004636">
    <property type="entry name" value="AcOrn/SuccOrn_fam"/>
</dbReference>
<dbReference type="GO" id="GO:0003992">
    <property type="term" value="F:N2-acetyl-L-ornithine:2-oxoglutarate 5-aminotransferase activity"/>
    <property type="evidence" value="ECO:0007669"/>
    <property type="project" value="UniProtKB-EC"/>
</dbReference>
<dbReference type="AlphaFoldDB" id="A0A3B1D0N5"/>
<dbReference type="GO" id="GO:0042802">
    <property type="term" value="F:identical protein binding"/>
    <property type="evidence" value="ECO:0007669"/>
    <property type="project" value="TreeGrafter"/>
</dbReference>
<dbReference type="GO" id="GO:0030170">
    <property type="term" value="F:pyridoxal phosphate binding"/>
    <property type="evidence" value="ECO:0007669"/>
    <property type="project" value="InterPro"/>
</dbReference>
<keyword evidence="5 7" id="KW-0808">Transferase</keyword>
<dbReference type="EMBL" id="UOGC01000135">
    <property type="protein sequence ID" value="VAX22287.1"/>
    <property type="molecule type" value="Genomic_DNA"/>
</dbReference>
<dbReference type="GO" id="GO:0006526">
    <property type="term" value="P:L-arginine biosynthetic process"/>
    <property type="evidence" value="ECO:0007669"/>
    <property type="project" value="UniProtKB-ARBA"/>
</dbReference>
<organism evidence="7">
    <name type="scientific">hydrothermal vent metagenome</name>
    <dbReference type="NCBI Taxonomy" id="652676"/>
    <lineage>
        <taxon>unclassified sequences</taxon>
        <taxon>metagenomes</taxon>
        <taxon>ecological metagenomes</taxon>
    </lineage>
</organism>
<dbReference type="InterPro" id="IPR050103">
    <property type="entry name" value="Class-III_PLP-dep_AT"/>
</dbReference>
<keyword evidence="6" id="KW-0663">Pyridoxal phosphate</keyword>
<dbReference type="NCBIfam" id="NF002325">
    <property type="entry name" value="PRK01278.1"/>
    <property type="match status" value="1"/>
</dbReference>
<comment type="cofactor">
    <cofactor evidence="1">
        <name>pyridoxal 5'-phosphate</name>
        <dbReference type="ChEBI" id="CHEBI:597326"/>
    </cofactor>
</comment>
<gene>
    <name evidence="7" type="ORF">MNBD_NITROSPINAE01-880</name>
</gene>
<dbReference type="PANTHER" id="PTHR11986:SF79">
    <property type="entry name" value="ACETYLORNITHINE AMINOTRANSFERASE, MITOCHONDRIAL"/>
    <property type="match status" value="1"/>
</dbReference>
<dbReference type="NCBIfam" id="TIGR00707">
    <property type="entry name" value="argD"/>
    <property type="match status" value="1"/>
</dbReference>
<proteinExistence type="predicted"/>
<keyword evidence="3 7" id="KW-0032">Aminotransferase</keyword>
<dbReference type="Gene3D" id="3.90.1150.10">
    <property type="entry name" value="Aspartate Aminotransferase, domain 1"/>
    <property type="match status" value="1"/>
</dbReference>
<evidence type="ECO:0000256" key="1">
    <source>
        <dbReference type="ARBA" id="ARBA00001933"/>
    </source>
</evidence>
<dbReference type="Gene3D" id="3.40.640.10">
    <property type="entry name" value="Type I PLP-dependent aspartate aminotransferase-like (Major domain)"/>
    <property type="match status" value="1"/>
</dbReference>
<sequence length="397" mass="43130">METKDIKGLATKYLTRNYSRQPIVLVKGRRSSVWDAEGKKYLDFVSGIAVMNLGHNFSPVNKAIQKQMSTLAHVSNLYYTEPQVEYAQALVDKMHKGKLFFCNSGAEATEAALKLARRHSIETTEDKARTEIIAFKGSFHGRTMGALSLTGQDGIKKEGFGPMLSGVKFVTYGDIDAVEKAITKKTCAVIIEPIQGEGGVNVPKHSFMQGLAKLCTANKLQLIFDEVQTGFGRTGKLFAFEHFRVKPGIVIMAKGIANGYPMGVMFAKDDVAKSFVPGTHASTFGGSPPACAGALAALEEITKPELLENVRNMGRYMLLKLTGMKRSVPTLKQVRGIGLMIGVELGIPGEKIVKECANTGLLLSCANEKVIRFLPPLNVTKQEVDKALNIFGKVLGV</sequence>
<dbReference type="EC" id="2.6.1.11" evidence="7"/>
<comment type="subcellular location">
    <subcellularLocation>
        <location evidence="2">Mitochondrion</location>
    </subcellularLocation>
</comment>
<dbReference type="InterPro" id="IPR005814">
    <property type="entry name" value="Aminotrans_3"/>
</dbReference>
<dbReference type="InterPro" id="IPR015424">
    <property type="entry name" value="PyrdxlP-dep_Trfase"/>
</dbReference>
<dbReference type="InterPro" id="IPR015422">
    <property type="entry name" value="PyrdxlP-dep_Trfase_small"/>
</dbReference>
<evidence type="ECO:0000256" key="2">
    <source>
        <dbReference type="ARBA" id="ARBA00004173"/>
    </source>
</evidence>
<dbReference type="GO" id="GO:0005739">
    <property type="term" value="C:mitochondrion"/>
    <property type="evidence" value="ECO:0007669"/>
    <property type="project" value="UniProtKB-SubCell"/>
</dbReference>